<evidence type="ECO:0000256" key="7">
    <source>
        <dbReference type="ARBA" id="ARBA00023242"/>
    </source>
</evidence>
<evidence type="ECO:0000256" key="8">
    <source>
        <dbReference type="ARBA" id="ARBA00023274"/>
    </source>
</evidence>
<dbReference type="InterPro" id="IPR020472">
    <property type="entry name" value="WD40_PAC1"/>
</dbReference>
<evidence type="ECO:0000256" key="10">
    <source>
        <dbReference type="PROSITE-ProRule" id="PRU00221"/>
    </source>
</evidence>
<dbReference type="Gene3D" id="2.130.10.10">
    <property type="entry name" value="YVTN repeat-like/Quinoprotein amine dehydrogenase"/>
    <property type="match status" value="2"/>
</dbReference>
<dbReference type="Pfam" id="PF16755">
    <property type="entry name" value="Beta-prop_NUP159_NUP214"/>
    <property type="match status" value="1"/>
</dbReference>
<dbReference type="Pfam" id="PF04158">
    <property type="entry name" value="Sof1"/>
    <property type="match status" value="1"/>
</dbReference>
<dbReference type="FunFam" id="2.130.10.10:FF:000132">
    <property type="entry name" value="DDB1- and CUL4-associated factor 13"/>
    <property type="match status" value="1"/>
</dbReference>
<dbReference type="InterPro" id="IPR015943">
    <property type="entry name" value="WD40/YVTN_repeat-like_dom_sf"/>
</dbReference>
<protein>
    <recommendedName>
        <fullName evidence="3">DDB1- and CUL4-associated factor 13</fullName>
    </recommendedName>
    <alternativeName>
        <fullName evidence="9">WD repeat and SOF domain-containing protein 1</fullName>
    </alternativeName>
</protein>
<dbReference type="OrthoDB" id="10249065at2759"/>
<keyword evidence="8" id="KW-0687">Ribonucleoprotein</keyword>
<comment type="subcellular location">
    <subcellularLocation>
        <location evidence="1">Nucleus</location>
        <location evidence="1">Nucleolus</location>
    </subcellularLocation>
</comment>
<feature type="repeat" description="WD" evidence="10">
    <location>
        <begin position="283"/>
        <end position="324"/>
    </location>
</feature>
<feature type="domain" description="Sof1-like protein" evidence="12">
    <location>
        <begin position="359"/>
        <end position="444"/>
    </location>
</feature>
<dbReference type="PROSITE" id="PS50294">
    <property type="entry name" value="WD_REPEATS_REGION"/>
    <property type="match status" value="4"/>
</dbReference>
<evidence type="ECO:0000259" key="12">
    <source>
        <dbReference type="Pfam" id="PF04158"/>
    </source>
</evidence>
<feature type="domain" description="Nucleoporin Nup159/Nup146 N-terminal" evidence="13">
    <location>
        <begin position="200"/>
        <end position="319"/>
    </location>
</feature>
<dbReference type="GO" id="GO:0032040">
    <property type="term" value="C:small-subunit processome"/>
    <property type="evidence" value="ECO:0007669"/>
    <property type="project" value="EnsemblFungi"/>
</dbReference>
<keyword evidence="5 10" id="KW-0853">WD repeat</keyword>
<proteinExistence type="inferred from homology"/>
<comment type="similarity">
    <text evidence="2">Belongs to the WD repeat DCAF13/WDSOF1 family.</text>
</comment>
<feature type="repeat" description="WD" evidence="10">
    <location>
        <begin position="116"/>
        <end position="157"/>
    </location>
</feature>
<keyword evidence="6" id="KW-0677">Repeat</keyword>
<keyword evidence="7" id="KW-0539">Nucleus</keyword>
<dbReference type="SUPFAM" id="SSF50978">
    <property type="entry name" value="WD40 repeat-like"/>
    <property type="match status" value="1"/>
</dbReference>
<evidence type="ECO:0000256" key="9">
    <source>
        <dbReference type="ARBA" id="ARBA00032239"/>
    </source>
</evidence>
<feature type="repeat" description="WD" evidence="10">
    <location>
        <begin position="73"/>
        <end position="115"/>
    </location>
</feature>
<accession>A0A1Y1VKD4</accession>
<dbReference type="InterPro" id="IPR051733">
    <property type="entry name" value="WD_repeat_DCAF13/WDSOF1"/>
</dbReference>
<dbReference type="GO" id="GO:0000462">
    <property type="term" value="P:maturation of SSU-rRNA from tricistronic rRNA transcript (SSU-rRNA, 5.8S rRNA, LSU-rRNA)"/>
    <property type="evidence" value="ECO:0007669"/>
    <property type="project" value="EnsemblFungi"/>
</dbReference>
<dbReference type="PANTHER" id="PTHR22851">
    <property type="entry name" value="U3 SMALL NUCLEOLAR RNA U3 SNORNA ASSOCIATED PROTEIN"/>
    <property type="match status" value="1"/>
</dbReference>
<dbReference type="CDD" id="cd00200">
    <property type="entry name" value="WD40"/>
    <property type="match status" value="1"/>
</dbReference>
<dbReference type="GO" id="GO:0016567">
    <property type="term" value="P:protein ubiquitination"/>
    <property type="evidence" value="ECO:0007669"/>
    <property type="project" value="UniProtKB-UniPathway"/>
</dbReference>
<evidence type="ECO:0000256" key="4">
    <source>
        <dbReference type="ARBA" id="ARBA00022448"/>
    </source>
</evidence>
<sequence length="450" mass="51882">MLNQKKIIIIIKKIKTISRNPEDYTRERSQDIVRAHRNLDPNLHPFEKAREYTRALNATKLERLFSKPFLGSLTGHIDGVYSLAKHPTHLTSILSGSADGELRLWNLSSKKTVWSAQAHKGFVKGISWVPFSQNFVTVGEDKTVKLWDRNEEEPLNIYLSKDVFNGVDHHRSQNVFATASSDIQIWDHSRAEPIQTFTWGAETITTVKFNQTEVSILASAGTDRTITLYDLRTSSPLAKCILALRSNAISWNPMEAFNFAVANEDHNCYIYDMRNLKMASNILKDHVSAVLDVDYSPTGEEIVTGSYDRSIRIFNAREGHSRDIYHTKRMQRIFCVKFSMDSKYILSGSDDANIRLWRANAWERFGPQSSRERNAIAYSKKLKEKYKHMPEIRRIDKHRNIPKAISTASKTKRIQIESIKRKEDNLRKHSKKGTVPYVPERKKNFVTLQK</sequence>
<dbReference type="SMART" id="SM00320">
    <property type="entry name" value="WD40"/>
    <property type="match status" value="7"/>
</dbReference>
<dbReference type="InterPro" id="IPR007287">
    <property type="entry name" value="Sof1"/>
</dbReference>
<dbReference type="PRINTS" id="PR00320">
    <property type="entry name" value="GPROTEINBRPT"/>
</dbReference>
<dbReference type="STRING" id="1754191.A0A1Y1VKD4"/>
<dbReference type="PROSITE" id="PS00678">
    <property type="entry name" value="WD_REPEATS_1"/>
    <property type="match status" value="1"/>
</dbReference>
<evidence type="ECO:0000313" key="15">
    <source>
        <dbReference type="Proteomes" id="UP000193719"/>
    </source>
</evidence>
<dbReference type="InterPro" id="IPR036322">
    <property type="entry name" value="WD40_repeat_dom_sf"/>
</dbReference>
<feature type="repeat" description="WD" evidence="10">
    <location>
        <begin position="326"/>
        <end position="357"/>
    </location>
</feature>
<dbReference type="Proteomes" id="UP000193719">
    <property type="component" value="Unassembled WGS sequence"/>
</dbReference>
<dbReference type="PANTHER" id="PTHR22851:SF0">
    <property type="entry name" value="DDB1- AND CUL4-ASSOCIATED FACTOR 13"/>
    <property type="match status" value="1"/>
</dbReference>
<evidence type="ECO:0000256" key="6">
    <source>
        <dbReference type="ARBA" id="ARBA00022737"/>
    </source>
</evidence>
<gene>
    <name evidence="14" type="ORF">BCR36DRAFT_402037</name>
</gene>
<dbReference type="AlphaFoldDB" id="A0A1Y1VKD4"/>
<dbReference type="InterPro" id="IPR001680">
    <property type="entry name" value="WD40_rpt"/>
</dbReference>
<keyword evidence="4" id="KW-0813">Transport</keyword>
<name>A0A1Y1VKD4_9FUNG</name>
<dbReference type="UniPathway" id="UPA00143"/>
<comment type="caution">
    <text evidence="14">The sequence shown here is derived from an EMBL/GenBank/DDBJ whole genome shotgun (WGS) entry which is preliminary data.</text>
</comment>
<keyword evidence="15" id="KW-1185">Reference proteome</keyword>
<evidence type="ECO:0000256" key="5">
    <source>
        <dbReference type="ARBA" id="ARBA00022574"/>
    </source>
</evidence>
<evidence type="ECO:0000256" key="11">
    <source>
        <dbReference type="SAM" id="MobiDB-lite"/>
    </source>
</evidence>
<feature type="region of interest" description="Disordered" evidence="11">
    <location>
        <begin position="421"/>
        <end position="450"/>
    </location>
</feature>
<reference evidence="14 15" key="2">
    <citation type="submission" date="2016-08" db="EMBL/GenBank/DDBJ databases">
        <title>Pervasive Adenine N6-methylation of Active Genes in Fungi.</title>
        <authorList>
            <consortium name="DOE Joint Genome Institute"/>
            <person name="Mondo S.J."/>
            <person name="Dannebaum R.O."/>
            <person name="Kuo R.C."/>
            <person name="Labutti K."/>
            <person name="Haridas S."/>
            <person name="Kuo A."/>
            <person name="Salamov A."/>
            <person name="Ahrendt S.R."/>
            <person name="Lipzen A."/>
            <person name="Sullivan W."/>
            <person name="Andreopoulos W.B."/>
            <person name="Clum A."/>
            <person name="Lindquist E."/>
            <person name="Daum C."/>
            <person name="Ramamoorthy G.K."/>
            <person name="Gryganskyi A."/>
            <person name="Culley D."/>
            <person name="Magnuson J.K."/>
            <person name="James T.Y."/>
            <person name="O'Malley M.A."/>
            <person name="Stajich J.E."/>
            <person name="Spatafora J.W."/>
            <person name="Visel A."/>
            <person name="Grigoriev I.V."/>
        </authorList>
    </citation>
    <scope>NUCLEOTIDE SEQUENCE [LARGE SCALE GENOMIC DNA]</scope>
    <source>
        <strain evidence="15">finn</strain>
    </source>
</reference>
<evidence type="ECO:0000256" key="1">
    <source>
        <dbReference type="ARBA" id="ARBA00004604"/>
    </source>
</evidence>
<dbReference type="InterPro" id="IPR019775">
    <property type="entry name" value="WD40_repeat_CS"/>
</dbReference>
<organism evidence="14 15">
    <name type="scientific">Piromyces finnis</name>
    <dbReference type="NCBI Taxonomy" id="1754191"/>
    <lineage>
        <taxon>Eukaryota</taxon>
        <taxon>Fungi</taxon>
        <taxon>Fungi incertae sedis</taxon>
        <taxon>Chytridiomycota</taxon>
        <taxon>Chytridiomycota incertae sedis</taxon>
        <taxon>Neocallimastigomycetes</taxon>
        <taxon>Neocallimastigales</taxon>
        <taxon>Neocallimastigaceae</taxon>
        <taxon>Piromyces</taxon>
    </lineage>
</organism>
<evidence type="ECO:0000256" key="2">
    <source>
        <dbReference type="ARBA" id="ARBA00005649"/>
    </source>
</evidence>
<reference evidence="14 15" key="1">
    <citation type="submission" date="2016-08" db="EMBL/GenBank/DDBJ databases">
        <title>Genomes of anaerobic fungi encode conserved fungal cellulosomes for biomass hydrolysis.</title>
        <authorList>
            <consortium name="DOE Joint Genome Institute"/>
            <person name="Haitjema C.H."/>
            <person name="Gilmore S.P."/>
            <person name="Henske J.K."/>
            <person name="Solomon K.V."/>
            <person name="De Groot R."/>
            <person name="Kuo A."/>
            <person name="Mondo S.J."/>
            <person name="Salamov A.A."/>
            <person name="Labutti K."/>
            <person name="Zhao Z."/>
            <person name="Chiniquy J."/>
            <person name="Barry K."/>
            <person name="Brewer H.M."/>
            <person name="Purvine S.O."/>
            <person name="Wright A.T."/>
            <person name="Boxma B."/>
            <person name="Van Alen T."/>
            <person name="Hackstein J.H."/>
            <person name="Baker S.E."/>
            <person name="Grigoriev I.V."/>
            <person name="O'Malley M.A."/>
        </authorList>
    </citation>
    <scope>NUCLEOTIDE SEQUENCE [LARGE SCALE GENOMIC DNA]</scope>
    <source>
        <strain evidence="15">finn</strain>
    </source>
</reference>
<evidence type="ECO:0000256" key="3">
    <source>
        <dbReference type="ARBA" id="ARBA00021762"/>
    </source>
</evidence>
<evidence type="ECO:0000259" key="13">
    <source>
        <dbReference type="Pfam" id="PF16755"/>
    </source>
</evidence>
<dbReference type="PROSITE" id="PS50082">
    <property type="entry name" value="WD_REPEATS_2"/>
    <property type="match status" value="4"/>
</dbReference>
<dbReference type="Pfam" id="PF00400">
    <property type="entry name" value="WD40"/>
    <property type="match status" value="3"/>
</dbReference>
<dbReference type="InterPro" id="IPR039462">
    <property type="entry name" value="Nup159/Nup146_N"/>
</dbReference>
<evidence type="ECO:0000313" key="14">
    <source>
        <dbReference type="EMBL" id="ORX58540.1"/>
    </source>
</evidence>
<dbReference type="EMBL" id="MCFH01000004">
    <property type="protein sequence ID" value="ORX58540.1"/>
    <property type="molecule type" value="Genomic_DNA"/>
</dbReference>